<dbReference type="AlphaFoldDB" id="A0A068WR33"/>
<name>A0A068WR33_ECHGR</name>
<sequence length="338" mass="36850">MAGFWPPSWCTWHSWEPCSVEPCEPGIQNRLQKSPKKLSHPPKEVVLQEYCVNSTESPITAIRWPEEDGSGTLQLIRPMQQRRRQCRCRTLKSLIDRFFQKTCKEYEEQVDCHTCFSPFSGIYSHTHKGEPLLSCTDLAESRNAAAAASANSSKFYAILGGALGTAAFLIIVFCCVRFFFFSSSGARRRVRHPGDGSRGNGVVGGGPSDDTDDSTLRRPANTFSYPHFLNSELPPAYKDVVAMTVILPTDAEQCEGIPSQRLLQSLPSLPPLQPSPTPPGLVTGEDCEGSGGSSRSGGLEEPPPPSYQDVIFFSPSAADMHQRVLAAAAVAARDQSGI</sequence>
<gene>
    <name evidence="3" type="ORF">EgrG_000530200</name>
</gene>
<keyword evidence="2" id="KW-1133">Transmembrane helix</keyword>
<evidence type="ECO:0000313" key="3">
    <source>
        <dbReference type="EMBL" id="CDS20942.1"/>
    </source>
</evidence>
<evidence type="ECO:0000256" key="1">
    <source>
        <dbReference type="SAM" id="MobiDB-lite"/>
    </source>
</evidence>
<evidence type="ECO:0000313" key="4">
    <source>
        <dbReference type="Proteomes" id="UP000492820"/>
    </source>
</evidence>
<reference evidence="3" key="2">
    <citation type="submission" date="2014-06" db="EMBL/GenBank/DDBJ databases">
        <authorList>
            <person name="Aslett M."/>
        </authorList>
    </citation>
    <scope>NUCLEOTIDE SEQUENCE</scope>
</reference>
<dbReference type="WBParaSite" id="EgrG_000530200">
    <property type="protein sequence ID" value="EgrG_000530200"/>
    <property type="gene ID" value="EgrG_000530200"/>
</dbReference>
<accession>A0A068WR33</accession>
<reference evidence="3 4" key="1">
    <citation type="journal article" date="2013" name="Nature">
        <title>The genomes of four tapeworm species reveal adaptations to parasitism.</title>
        <authorList>
            <person name="Tsai I.J."/>
            <person name="Zarowiecki M."/>
            <person name="Holroyd N."/>
            <person name="Garciarrubio A."/>
            <person name="Sanchez-Flores A."/>
            <person name="Brooks K.L."/>
            <person name="Tracey A."/>
            <person name="Bobes R.J."/>
            <person name="Fragoso G."/>
            <person name="Sciutto E."/>
            <person name="Aslett M."/>
            <person name="Beasley H."/>
            <person name="Bennett H.M."/>
            <person name="Cai J."/>
            <person name="Camicia F."/>
            <person name="Clark R."/>
            <person name="Cucher M."/>
            <person name="De Silva N."/>
            <person name="Day T.A."/>
            <person name="Deplazes P."/>
            <person name="Estrada K."/>
            <person name="Fernandez C."/>
            <person name="Holland P.W."/>
            <person name="Hou J."/>
            <person name="Hu S."/>
            <person name="Huckvale T."/>
            <person name="Hung S.S."/>
            <person name="Kamenetzky L."/>
            <person name="Keane J.A."/>
            <person name="Kiss F."/>
            <person name="Koziol U."/>
            <person name="Lambert O."/>
            <person name="Liu K."/>
            <person name="Luo X."/>
            <person name="Luo Y."/>
            <person name="Macchiaroli N."/>
            <person name="Nichol S."/>
            <person name="Paps J."/>
            <person name="Parkinson J."/>
            <person name="Pouchkina-Stantcheva N."/>
            <person name="Riddiford N."/>
            <person name="Rosenzvit M."/>
            <person name="Salinas G."/>
            <person name="Wasmuth J.D."/>
            <person name="Zamanian M."/>
            <person name="Zheng Y."/>
            <person name="Cai X."/>
            <person name="Soberon X."/>
            <person name="Olson P.D."/>
            <person name="Laclette J.P."/>
            <person name="Brehm K."/>
            <person name="Berriman M."/>
            <person name="Garciarrubio A."/>
            <person name="Bobes R.J."/>
            <person name="Fragoso G."/>
            <person name="Sanchez-Flores A."/>
            <person name="Estrada K."/>
            <person name="Cevallos M.A."/>
            <person name="Morett E."/>
            <person name="Gonzalez V."/>
            <person name="Portillo T."/>
            <person name="Ochoa-Leyva A."/>
            <person name="Jose M.V."/>
            <person name="Sciutto E."/>
            <person name="Landa A."/>
            <person name="Jimenez L."/>
            <person name="Valdes V."/>
            <person name="Carrero J.C."/>
            <person name="Larralde C."/>
            <person name="Morales-Montor J."/>
            <person name="Limon-Lason J."/>
            <person name="Soberon X."/>
            <person name="Laclette J.P."/>
        </authorList>
    </citation>
    <scope>NUCLEOTIDE SEQUENCE [LARGE SCALE GENOMIC DNA]</scope>
</reference>
<reference evidence="5" key="3">
    <citation type="submission" date="2020-10" db="UniProtKB">
        <authorList>
            <consortium name="WormBaseParasite"/>
        </authorList>
    </citation>
    <scope>IDENTIFICATION</scope>
</reference>
<protein>
    <submittedName>
        <fullName evidence="3 5">Expressed conserved protein</fullName>
    </submittedName>
</protein>
<feature type="region of interest" description="Disordered" evidence="1">
    <location>
        <begin position="187"/>
        <end position="219"/>
    </location>
</feature>
<keyword evidence="2" id="KW-0472">Membrane</keyword>
<evidence type="ECO:0000313" key="5">
    <source>
        <dbReference type="WBParaSite" id="EgrG_000530200"/>
    </source>
</evidence>
<feature type="transmembrane region" description="Helical" evidence="2">
    <location>
        <begin position="155"/>
        <end position="180"/>
    </location>
</feature>
<feature type="region of interest" description="Disordered" evidence="1">
    <location>
        <begin position="265"/>
        <end position="311"/>
    </location>
</feature>
<keyword evidence="2" id="KW-0812">Transmembrane</keyword>
<feature type="compositionally biased region" description="Pro residues" evidence="1">
    <location>
        <begin position="268"/>
        <end position="279"/>
    </location>
</feature>
<proteinExistence type="predicted"/>
<organism evidence="3">
    <name type="scientific">Echinococcus granulosus</name>
    <name type="common">Hydatid tapeworm</name>
    <dbReference type="NCBI Taxonomy" id="6210"/>
    <lineage>
        <taxon>Eukaryota</taxon>
        <taxon>Metazoa</taxon>
        <taxon>Spiralia</taxon>
        <taxon>Lophotrochozoa</taxon>
        <taxon>Platyhelminthes</taxon>
        <taxon>Cestoda</taxon>
        <taxon>Eucestoda</taxon>
        <taxon>Cyclophyllidea</taxon>
        <taxon>Taeniidae</taxon>
        <taxon>Echinococcus</taxon>
        <taxon>Echinococcus granulosus group</taxon>
    </lineage>
</organism>
<dbReference type="EMBL" id="LK028582">
    <property type="protein sequence ID" value="CDS20942.1"/>
    <property type="molecule type" value="Genomic_DNA"/>
</dbReference>
<dbReference type="Proteomes" id="UP000492820">
    <property type="component" value="Unassembled WGS sequence"/>
</dbReference>
<evidence type="ECO:0000256" key="2">
    <source>
        <dbReference type="SAM" id="Phobius"/>
    </source>
</evidence>
<feature type="compositionally biased region" description="Gly residues" evidence="1">
    <location>
        <begin position="196"/>
        <end position="207"/>
    </location>
</feature>